<keyword evidence="4 9" id="KW-0378">Hydrolase</keyword>
<dbReference type="RefSeq" id="WP_268754800.1">
    <property type="nucleotide sequence ID" value="NZ_CP113836.1"/>
</dbReference>
<accession>A0ABY7AX43</accession>
<reference evidence="10" key="1">
    <citation type="submission" date="2022-11" db="EMBL/GenBank/DDBJ databases">
        <authorList>
            <person name="Mo P."/>
        </authorList>
    </citation>
    <scope>NUCLEOTIDE SEQUENCE</scope>
    <source>
        <strain evidence="10">HUAS 11-8</strain>
    </source>
</reference>
<dbReference type="EMBL" id="CP113836">
    <property type="protein sequence ID" value="WAL64579.1"/>
    <property type="molecule type" value="Genomic_DNA"/>
</dbReference>
<evidence type="ECO:0000256" key="7">
    <source>
        <dbReference type="ARBA" id="ARBA00023295"/>
    </source>
</evidence>
<evidence type="ECO:0000256" key="3">
    <source>
        <dbReference type="ARBA" id="ARBA00012744"/>
    </source>
</evidence>
<sequence>MSAQQVPRFPDGFRFGVATSAFQIEGAVAEDGRGPSIWDTFGRVPGAIAGGETGDVAADHYHRWETDVALMSELGVSAYRFSLSWSRIQPSGSGRVERRGLDFYRRLCEALLAEGIEPFATLYHWDLPQELEDRGGWRVRDTALRFADYAVVAQEALGDLVRNWTTLNEPYCSSIVGYAEGRHAPGAREGHGALAAAHHLLLGHGLAVRAMRSAARPDHRFGIVLNQSPSVPVSDDPADVAAARRHDCLLRRQFTEPLFAGRPPEDYAELFGAISDFSFRRAGDLEIISTPLDYLGLNFYYRQHVADAPHHEPDPAARTAIDIGIDTTRLPDVPRTGMGWPVEPQGLTEALVDLWRRYPELPPVYVTENGCVQADERDADGRFTDLARIDYLRDHLRAAHDALEAGVDLRGYFVWSLLDNFEWAHGYKYRFGLVHVDYTTQERTPRASYHWYRDVLRAQRG</sequence>
<dbReference type="PANTHER" id="PTHR10353:SF36">
    <property type="entry name" value="LP05116P"/>
    <property type="match status" value="1"/>
</dbReference>
<dbReference type="NCBIfam" id="TIGR03356">
    <property type="entry name" value="BGL"/>
    <property type="match status" value="1"/>
</dbReference>
<evidence type="ECO:0000256" key="9">
    <source>
        <dbReference type="RuleBase" id="RU361175"/>
    </source>
</evidence>
<evidence type="ECO:0000256" key="6">
    <source>
        <dbReference type="ARBA" id="ARBA00023277"/>
    </source>
</evidence>
<keyword evidence="7 9" id="KW-0326">Glycosidase</keyword>
<keyword evidence="8" id="KW-0624">Polysaccharide degradation</keyword>
<dbReference type="PANTHER" id="PTHR10353">
    <property type="entry name" value="GLYCOSYL HYDROLASE"/>
    <property type="match status" value="1"/>
</dbReference>
<organism evidence="10 11">
    <name type="scientific">Amycolatopsis cynarae</name>
    <dbReference type="NCBI Taxonomy" id="2995223"/>
    <lineage>
        <taxon>Bacteria</taxon>
        <taxon>Bacillati</taxon>
        <taxon>Actinomycetota</taxon>
        <taxon>Actinomycetes</taxon>
        <taxon>Pseudonocardiales</taxon>
        <taxon>Pseudonocardiaceae</taxon>
        <taxon>Amycolatopsis</taxon>
    </lineage>
</organism>
<evidence type="ECO:0000256" key="5">
    <source>
        <dbReference type="ARBA" id="ARBA00023001"/>
    </source>
</evidence>
<dbReference type="InterPro" id="IPR017853">
    <property type="entry name" value="GH"/>
</dbReference>
<dbReference type="InterPro" id="IPR001360">
    <property type="entry name" value="Glyco_hydro_1"/>
</dbReference>
<comment type="catalytic activity">
    <reaction evidence="1 9">
        <text>Hydrolysis of terminal, non-reducing beta-D-glucosyl residues with release of beta-D-glucose.</text>
        <dbReference type="EC" id="3.2.1.21"/>
    </reaction>
</comment>
<keyword evidence="6" id="KW-0119">Carbohydrate metabolism</keyword>
<dbReference type="Proteomes" id="UP001163203">
    <property type="component" value="Chromosome"/>
</dbReference>
<comment type="similarity">
    <text evidence="2 9">Belongs to the glycosyl hydrolase 1 family.</text>
</comment>
<evidence type="ECO:0000256" key="4">
    <source>
        <dbReference type="ARBA" id="ARBA00022801"/>
    </source>
</evidence>
<dbReference type="SUPFAM" id="SSF51445">
    <property type="entry name" value="(Trans)glycosidases"/>
    <property type="match status" value="1"/>
</dbReference>
<dbReference type="InterPro" id="IPR017736">
    <property type="entry name" value="Glyco_hydro_1_beta-glucosidase"/>
</dbReference>
<dbReference type="EC" id="3.2.1.21" evidence="3 9"/>
<gene>
    <name evidence="10" type="ORF">ORV05_26970</name>
</gene>
<evidence type="ECO:0000256" key="8">
    <source>
        <dbReference type="ARBA" id="ARBA00023326"/>
    </source>
</evidence>
<dbReference type="Gene3D" id="3.20.20.80">
    <property type="entry name" value="Glycosidases"/>
    <property type="match status" value="1"/>
</dbReference>
<keyword evidence="5" id="KW-0136">Cellulose degradation</keyword>
<evidence type="ECO:0000256" key="2">
    <source>
        <dbReference type="ARBA" id="ARBA00010838"/>
    </source>
</evidence>
<proteinExistence type="inferred from homology"/>
<dbReference type="Pfam" id="PF00232">
    <property type="entry name" value="Glyco_hydro_1"/>
    <property type="match status" value="1"/>
</dbReference>
<evidence type="ECO:0000313" key="10">
    <source>
        <dbReference type="EMBL" id="WAL64579.1"/>
    </source>
</evidence>
<dbReference type="InterPro" id="IPR033132">
    <property type="entry name" value="GH_1_N_CS"/>
</dbReference>
<name>A0ABY7AX43_9PSEU</name>
<protein>
    <recommendedName>
        <fullName evidence="3 9">Beta-glucosidase</fullName>
        <ecNumber evidence="3 9">3.2.1.21</ecNumber>
    </recommendedName>
</protein>
<evidence type="ECO:0000256" key="1">
    <source>
        <dbReference type="ARBA" id="ARBA00000448"/>
    </source>
</evidence>
<keyword evidence="11" id="KW-1185">Reference proteome</keyword>
<dbReference type="PROSITE" id="PS00653">
    <property type="entry name" value="GLYCOSYL_HYDROL_F1_2"/>
    <property type="match status" value="1"/>
</dbReference>
<dbReference type="GO" id="GO:0008422">
    <property type="term" value="F:beta-glucosidase activity"/>
    <property type="evidence" value="ECO:0007669"/>
    <property type="project" value="UniProtKB-EC"/>
</dbReference>
<evidence type="ECO:0000313" key="11">
    <source>
        <dbReference type="Proteomes" id="UP001163203"/>
    </source>
</evidence>
<dbReference type="PRINTS" id="PR00131">
    <property type="entry name" value="GLHYDRLASE1"/>
</dbReference>